<evidence type="ECO:0000313" key="2">
    <source>
        <dbReference type="Proteomes" id="UP001519460"/>
    </source>
</evidence>
<dbReference type="EMBL" id="JACVVK020000048">
    <property type="protein sequence ID" value="KAK7498834.1"/>
    <property type="molecule type" value="Genomic_DNA"/>
</dbReference>
<evidence type="ECO:0000313" key="1">
    <source>
        <dbReference type="EMBL" id="KAK7498834.1"/>
    </source>
</evidence>
<accession>A0ABD0LIM4</accession>
<keyword evidence="2" id="KW-1185">Reference proteome</keyword>
<reference evidence="1 2" key="1">
    <citation type="journal article" date="2023" name="Sci. Data">
        <title>Genome assembly of the Korean intertidal mud-creeper Batillaria attramentaria.</title>
        <authorList>
            <person name="Patra A.K."/>
            <person name="Ho P.T."/>
            <person name="Jun S."/>
            <person name="Lee S.J."/>
            <person name="Kim Y."/>
            <person name="Won Y.J."/>
        </authorList>
    </citation>
    <scope>NUCLEOTIDE SEQUENCE [LARGE SCALE GENOMIC DNA]</scope>
    <source>
        <strain evidence="1">Wonlab-2016</strain>
    </source>
</reference>
<organism evidence="1 2">
    <name type="scientific">Batillaria attramentaria</name>
    <dbReference type="NCBI Taxonomy" id="370345"/>
    <lineage>
        <taxon>Eukaryota</taxon>
        <taxon>Metazoa</taxon>
        <taxon>Spiralia</taxon>
        <taxon>Lophotrochozoa</taxon>
        <taxon>Mollusca</taxon>
        <taxon>Gastropoda</taxon>
        <taxon>Caenogastropoda</taxon>
        <taxon>Sorbeoconcha</taxon>
        <taxon>Cerithioidea</taxon>
        <taxon>Batillariidae</taxon>
        <taxon>Batillaria</taxon>
    </lineage>
</organism>
<gene>
    <name evidence="1" type="ORF">BaRGS_00009926</name>
</gene>
<proteinExistence type="predicted"/>
<sequence length="91" mass="9906">MNLFIRIPAGRSPAQHWSVEPHCDTVGHKLYGTSVGSSWAVGGGVQSVLSSGSNSLYAVMQSVPRYYCDVSHSTVSDRHDVSHWQHGQRPA</sequence>
<dbReference type="Proteomes" id="UP001519460">
    <property type="component" value="Unassembled WGS sequence"/>
</dbReference>
<dbReference type="AlphaFoldDB" id="A0ABD0LIM4"/>
<name>A0ABD0LIM4_9CAEN</name>
<comment type="caution">
    <text evidence="1">The sequence shown here is derived from an EMBL/GenBank/DDBJ whole genome shotgun (WGS) entry which is preliminary data.</text>
</comment>
<protein>
    <submittedName>
        <fullName evidence="1">Uncharacterized protein</fullName>
    </submittedName>
</protein>